<dbReference type="Proteomes" id="UP000615446">
    <property type="component" value="Unassembled WGS sequence"/>
</dbReference>
<accession>A0A8H3KZZ2</accession>
<dbReference type="OrthoDB" id="2440612at2759"/>
<name>A0A8H3KZZ2_9GLOM</name>
<comment type="caution">
    <text evidence="1">The sequence shown here is derived from an EMBL/GenBank/DDBJ whole genome shotgun (WGS) entry which is preliminary data.</text>
</comment>
<reference evidence="1" key="1">
    <citation type="submission" date="2019-10" db="EMBL/GenBank/DDBJ databases">
        <title>Conservation and host-specific expression of non-tandemly repeated heterogenous ribosome RNA gene in arbuscular mycorrhizal fungi.</title>
        <authorList>
            <person name="Maeda T."/>
            <person name="Kobayashi Y."/>
            <person name="Nakagawa T."/>
            <person name="Ezawa T."/>
            <person name="Yamaguchi K."/>
            <person name="Bino T."/>
            <person name="Nishimoto Y."/>
            <person name="Shigenobu S."/>
            <person name="Kawaguchi M."/>
        </authorList>
    </citation>
    <scope>NUCLEOTIDE SEQUENCE</scope>
    <source>
        <strain evidence="1">HR1</strain>
    </source>
</reference>
<dbReference type="EMBL" id="BLAL01000030">
    <property type="protein sequence ID" value="GES77350.1"/>
    <property type="molecule type" value="Genomic_DNA"/>
</dbReference>
<gene>
    <name evidence="1" type="ORF">RCL2_000473100</name>
</gene>
<protein>
    <submittedName>
        <fullName evidence="1">Uncharacterized protein</fullName>
    </submittedName>
</protein>
<dbReference type="AlphaFoldDB" id="A0A8H3KZZ2"/>
<evidence type="ECO:0000313" key="2">
    <source>
        <dbReference type="Proteomes" id="UP000615446"/>
    </source>
</evidence>
<sequence>MISDEEILRTVLPNNQEKKTEELDSDLLPFIIHNEAIELYDKVILYLEQQKNNFDAKKEKLKFVKKLKKKL</sequence>
<proteinExistence type="predicted"/>
<evidence type="ECO:0000313" key="1">
    <source>
        <dbReference type="EMBL" id="GES77350.1"/>
    </source>
</evidence>
<organism evidence="1 2">
    <name type="scientific">Rhizophagus clarus</name>
    <dbReference type="NCBI Taxonomy" id="94130"/>
    <lineage>
        <taxon>Eukaryota</taxon>
        <taxon>Fungi</taxon>
        <taxon>Fungi incertae sedis</taxon>
        <taxon>Mucoromycota</taxon>
        <taxon>Glomeromycotina</taxon>
        <taxon>Glomeromycetes</taxon>
        <taxon>Glomerales</taxon>
        <taxon>Glomeraceae</taxon>
        <taxon>Rhizophagus</taxon>
    </lineage>
</organism>